<comment type="cofactor">
    <cofactor evidence="1">
        <name>Zn(2+)</name>
        <dbReference type="ChEBI" id="CHEBI:29105"/>
    </cofactor>
</comment>
<feature type="domain" description="Metallo-beta-lactamase" evidence="5">
    <location>
        <begin position="13"/>
        <end position="191"/>
    </location>
</feature>
<organism evidence="6 7">
    <name type="scientific">Facklamia hominis</name>
    <dbReference type="NCBI Taxonomy" id="178214"/>
    <lineage>
        <taxon>Bacteria</taxon>
        <taxon>Bacillati</taxon>
        <taxon>Bacillota</taxon>
        <taxon>Bacilli</taxon>
        <taxon>Lactobacillales</taxon>
        <taxon>Aerococcaceae</taxon>
        <taxon>Facklamia</taxon>
    </lineage>
</organism>
<dbReference type="RefSeq" id="WP_285066128.1">
    <property type="nucleotide sequence ID" value="NZ_JASOOE010000012.1"/>
</dbReference>
<dbReference type="InterPro" id="IPR001279">
    <property type="entry name" value="Metallo-B-lactamas"/>
</dbReference>
<dbReference type="Proteomes" id="UP001229251">
    <property type="component" value="Unassembled WGS sequence"/>
</dbReference>
<evidence type="ECO:0000256" key="4">
    <source>
        <dbReference type="ARBA" id="ARBA00022833"/>
    </source>
</evidence>
<keyword evidence="2" id="KW-0479">Metal-binding</keyword>
<dbReference type="SMART" id="SM00849">
    <property type="entry name" value="Lactamase_B"/>
    <property type="match status" value="1"/>
</dbReference>
<gene>
    <name evidence="6" type="ORF">QP433_06760</name>
</gene>
<proteinExistence type="predicted"/>
<reference evidence="6" key="1">
    <citation type="submission" date="2023-05" db="EMBL/GenBank/DDBJ databases">
        <title>Cataloging the Phylogenetic Diversity of Human Bladder Bacteria.</title>
        <authorList>
            <person name="Du J."/>
        </authorList>
    </citation>
    <scope>NUCLEOTIDE SEQUENCE</scope>
    <source>
        <strain evidence="6">UMB1231</strain>
    </source>
</reference>
<dbReference type="AlphaFoldDB" id="A0AAJ1Q6V7"/>
<dbReference type="CDD" id="cd06262">
    <property type="entry name" value="metallo-hydrolase-like_MBL-fold"/>
    <property type="match status" value="1"/>
</dbReference>
<evidence type="ECO:0000256" key="3">
    <source>
        <dbReference type="ARBA" id="ARBA00022801"/>
    </source>
</evidence>
<evidence type="ECO:0000259" key="5">
    <source>
        <dbReference type="SMART" id="SM00849"/>
    </source>
</evidence>
<dbReference type="InterPro" id="IPR036866">
    <property type="entry name" value="RibonucZ/Hydroxyglut_hydro"/>
</dbReference>
<protein>
    <submittedName>
        <fullName evidence="6">MBL fold metallo-hydrolase</fullName>
    </submittedName>
</protein>
<dbReference type="EMBL" id="JASOOE010000012">
    <property type="protein sequence ID" value="MDK7187677.1"/>
    <property type="molecule type" value="Genomic_DNA"/>
</dbReference>
<dbReference type="GO" id="GO:0046872">
    <property type="term" value="F:metal ion binding"/>
    <property type="evidence" value="ECO:0007669"/>
    <property type="project" value="UniProtKB-KW"/>
</dbReference>
<evidence type="ECO:0000256" key="2">
    <source>
        <dbReference type="ARBA" id="ARBA00022723"/>
    </source>
</evidence>
<name>A0AAJ1Q6V7_9LACT</name>
<dbReference type="GO" id="GO:0016787">
    <property type="term" value="F:hydrolase activity"/>
    <property type="evidence" value="ECO:0007669"/>
    <property type="project" value="UniProtKB-KW"/>
</dbReference>
<sequence>MLQVDSQTVGILEENTYIVYRPDKQAILFDPGANPDRLLKWIEDNEWQVQAIFLTHCHYDHIGALDAVRKDLNVAVYASAIEKEYFQDPVLNLSSTGPYEVICQPADYYWEHLGKQSIADFDFEIRPVPGHSPGSLMYYFDADQLAISGDVLFKNSVGRTDLLGSNPFDLQKSLKDQVMTLPNEVMICPGHGPVTTLGLEKETNPFLTTFI</sequence>
<dbReference type="Gene3D" id="3.60.15.10">
    <property type="entry name" value="Ribonuclease Z/Hydroxyacylglutathione hydrolase-like"/>
    <property type="match status" value="1"/>
</dbReference>
<evidence type="ECO:0000256" key="1">
    <source>
        <dbReference type="ARBA" id="ARBA00001947"/>
    </source>
</evidence>
<accession>A0AAJ1Q6V7</accession>
<dbReference type="PANTHER" id="PTHR46233:SF3">
    <property type="entry name" value="HYDROXYACYLGLUTATHIONE HYDROLASE GLOC"/>
    <property type="match status" value="1"/>
</dbReference>
<keyword evidence="4" id="KW-0862">Zinc</keyword>
<comment type="caution">
    <text evidence="6">The sequence shown here is derived from an EMBL/GenBank/DDBJ whole genome shotgun (WGS) entry which is preliminary data.</text>
</comment>
<dbReference type="SUPFAM" id="SSF56281">
    <property type="entry name" value="Metallo-hydrolase/oxidoreductase"/>
    <property type="match status" value="1"/>
</dbReference>
<dbReference type="InterPro" id="IPR051453">
    <property type="entry name" value="MBL_Glyoxalase_II"/>
</dbReference>
<evidence type="ECO:0000313" key="7">
    <source>
        <dbReference type="Proteomes" id="UP001229251"/>
    </source>
</evidence>
<dbReference type="PANTHER" id="PTHR46233">
    <property type="entry name" value="HYDROXYACYLGLUTATHIONE HYDROLASE GLOC"/>
    <property type="match status" value="1"/>
</dbReference>
<dbReference type="Pfam" id="PF00753">
    <property type="entry name" value="Lactamase_B"/>
    <property type="match status" value="1"/>
</dbReference>
<keyword evidence="3" id="KW-0378">Hydrolase</keyword>
<evidence type="ECO:0000313" key="6">
    <source>
        <dbReference type="EMBL" id="MDK7187677.1"/>
    </source>
</evidence>